<dbReference type="EMBL" id="QGHB01000003">
    <property type="protein sequence ID" value="PWK88181.1"/>
    <property type="molecule type" value="Genomic_DNA"/>
</dbReference>
<feature type="chain" id="PRO_5016451038" evidence="1">
    <location>
        <begin position="22"/>
        <end position="74"/>
    </location>
</feature>
<reference evidence="2 3" key="1">
    <citation type="submission" date="2018-05" db="EMBL/GenBank/DDBJ databases">
        <title>Genomic Encyclopedia of Type Strains, Phase IV (KMG-IV): sequencing the most valuable type-strain genomes for metagenomic binning, comparative biology and taxonomic classification.</title>
        <authorList>
            <person name="Goeker M."/>
        </authorList>
    </citation>
    <scope>NUCLEOTIDE SEQUENCE [LARGE SCALE GENOMIC DNA]</scope>
    <source>
        <strain evidence="2 3">DSM 45480</strain>
    </source>
</reference>
<dbReference type="AlphaFoldDB" id="A0A316I3Y2"/>
<accession>A0A316I3Y2</accession>
<sequence length="74" mass="7684">MRLVGAIAVAALVLSGQTAVAAPAPVQPDPLLAYLEDPGRIDLAKAARAREVKTGARVLSAEKPGYTYAEREPA</sequence>
<proteinExistence type="predicted"/>
<protein>
    <submittedName>
        <fullName evidence="2">Uncharacterized protein</fullName>
    </submittedName>
</protein>
<comment type="caution">
    <text evidence="2">The sequence shown here is derived from an EMBL/GenBank/DDBJ whole genome shotgun (WGS) entry which is preliminary data.</text>
</comment>
<evidence type="ECO:0000256" key="1">
    <source>
        <dbReference type="SAM" id="SignalP"/>
    </source>
</evidence>
<feature type="signal peptide" evidence="1">
    <location>
        <begin position="1"/>
        <end position="21"/>
    </location>
</feature>
<keyword evidence="1" id="KW-0732">Signal</keyword>
<evidence type="ECO:0000313" key="3">
    <source>
        <dbReference type="Proteomes" id="UP000246005"/>
    </source>
</evidence>
<dbReference type="Proteomes" id="UP000246005">
    <property type="component" value="Unassembled WGS sequence"/>
</dbReference>
<evidence type="ECO:0000313" key="2">
    <source>
        <dbReference type="EMBL" id="PWK88181.1"/>
    </source>
</evidence>
<organism evidence="2 3">
    <name type="scientific">Lentzea atacamensis</name>
    <dbReference type="NCBI Taxonomy" id="531938"/>
    <lineage>
        <taxon>Bacteria</taxon>
        <taxon>Bacillati</taxon>
        <taxon>Actinomycetota</taxon>
        <taxon>Actinomycetes</taxon>
        <taxon>Pseudonocardiales</taxon>
        <taxon>Pseudonocardiaceae</taxon>
        <taxon>Lentzea</taxon>
    </lineage>
</organism>
<gene>
    <name evidence="2" type="ORF">C8D88_103377</name>
</gene>
<dbReference type="RefSeq" id="WP_109636135.1">
    <property type="nucleotide sequence ID" value="NZ_QGHB01000003.1"/>
</dbReference>
<name>A0A316I3Y2_9PSEU</name>